<feature type="domain" description="Putative zinc-finger" evidence="3">
    <location>
        <begin position="9"/>
        <end position="43"/>
    </location>
</feature>
<keyword evidence="5" id="KW-1185">Reference proteome</keyword>
<dbReference type="Pfam" id="PF13490">
    <property type="entry name" value="zf-HC2"/>
    <property type="match status" value="1"/>
</dbReference>
<evidence type="ECO:0000259" key="3">
    <source>
        <dbReference type="Pfam" id="PF13490"/>
    </source>
</evidence>
<dbReference type="Proteomes" id="UP000199614">
    <property type="component" value="Unassembled WGS sequence"/>
</dbReference>
<evidence type="ECO:0000256" key="1">
    <source>
        <dbReference type="ARBA" id="ARBA00023015"/>
    </source>
</evidence>
<evidence type="ECO:0000313" key="4">
    <source>
        <dbReference type="EMBL" id="SFN75418.1"/>
    </source>
</evidence>
<keyword evidence="4" id="KW-0479">Metal-binding</keyword>
<dbReference type="AlphaFoldDB" id="A0A1I5BKZ0"/>
<sequence>MYDSEGMTCQQCREVVSATLDGEAGPAERAAADAHLAGCAACRAYEGSARWLGRLARVGPAEPVPDLADGLLRTLGISEPQPAAVAVAAPELTCLPGGCCGDGPADAGDGARSACGCLATCGCGCQDGAPCRCGTKAA</sequence>
<organism evidence="4 5">
    <name type="scientific">Pseudonocardia ammonioxydans</name>
    <dbReference type="NCBI Taxonomy" id="260086"/>
    <lineage>
        <taxon>Bacteria</taxon>
        <taxon>Bacillati</taxon>
        <taxon>Actinomycetota</taxon>
        <taxon>Actinomycetes</taxon>
        <taxon>Pseudonocardiales</taxon>
        <taxon>Pseudonocardiaceae</taxon>
        <taxon>Pseudonocardia</taxon>
    </lineage>
</organism>
<keyword evidence="4" id="KW-0862">Zinc</keyword>
<evidence type="ECO:0000313" key="5">
    <source>
        <dbReference type="Proteomes" id="UP000199614"/>
    </source>
</evidence>
<dbReference type="EMBL" id="FOUY01000020">
    <property type="protein sequence ID" value="SFN75418.1"/>
    <property type="molecule type" value="Genomic_DNA"/>
</dbReference>
<dbReference type="InterPro" id="IPR027383">
    <property type="entry name" value="Znf_put"/>
</dbReference>
<name>A0A1I5BKZ0_PSUAM</name>
<protein>
    <submittedName>
        <fullName evidence="4">Putative zinc-finger</fullName>
    </submittedName>
</protein>
<keyword evidence="2" id="KW-0804">Transcription</keyword>
<dbReference type="STRING" id="260086.SAMN05216207_1020143"/>
<reference evidence="4 5" key="1">
    <citation type="submission" date="2016-10" db="EMBL/GenBank/DDBJ databases">
        <authorList>
            <person name="de Groot N.N."/>
        </authorList>
    </citation>
    <scope>NUCLEOTIDE SEQUENCE [LARGE SCALE GENOMIC DNA]</scope>
    <source>
        <strain evidence="4 5">CGMCC 4.1877</strain>
    </source>
</reference>
<keyword evidence="1" id="KW-0805">Transcription regulation</keyword>
<dbReference type="InterPro" id="IPR041916">
    <property type="entry name" value="Anti_sigma_zinc_sf"/>
</dbReference>
<dbReference type="Gene3D" id="1.10.10.1320">
    <property type="entry name" value="Anti-sigma factor, zinc-finger domain"/>
    <property type="match status" value="1"/>
</dbReference>
<proteinExistence type="predicted"/>
<gene>
    <name evidence="4" type="ORF">SAMN05216207_1020143</name>
</gene>
<keyword evidence="4" id="KW-0863">Zinc-finger</keyword>
<dbReference type="GO" id="GO:0008270">
    <property type="term" value="F:zinc ion binding"/>
    <property type="evidence" value="ECO:0007669"/>
    <property type="project" value="UniProtKB-KW"/>
</dbReference>
<evidence type="ECO:0000256" key="2">
    <source>
        <dbReference type="ARBA" id="ARBA00023163"/>
    </source>
</evidence>
<accession>A0A1I5BKZ0</accession>